<evidence type="ECO:0000256" key="1">
    <source>
        <dbReference type="ARBA" id="ARBA00004370"/>
    </source>
</evidence>
<keyword evidence="9" id="KW-1278">Translocase</keyword>
<proteinExistence type="inferred from homology"/>
<dbReference type="EMBL" id="JN163955">
    <property type="protein sequence ID" value="AEP27568.1"/>
    <property type="molecule type" value="Genomic_DNA"/>
</dbReference>
<dbReference type="GO" id="GO:0030964">
    <property type="term" value="C:NADH dehydrogenase complex"/>
    <property type="evidence" value="ECO:0007669"/>
    <property type="project" value="TreeGrafter"/>
</dbReference>
<keyword evidence="9" id="KW-0249">Electron transport</keyword>
<dbReference type="InterPro" id="IPR000440">
    <property type="entry name" value="NADH_UbQ/plastoQ_OxRdtase_su3"/>
</dbReference>
<dbReference type="GO" id="GO:0031966">
    <property type="term" value="C:mitochondrial membrane"/>
    <property type="evidence" value="ECO:0007669"/>
    <property type="project" value="UniProtKB-SubCell"/>
</dbReference>
<dbReference type="GO" id="GO:0008137">
    <property type="term" value="F:NADH dehydrogenase (ubiquinone) activity"/>
    <property type="evidence" value="ECO:0007669"/>
    <property type="project" value="UniProtKB-UniRule"/>
</dbReference>
<evidence type="ECO:0000256" key="6">
    <source>
        <dbReference type="ARBA" id="ARBA00022989"/>
    </source>
</evidence>
<keyword evidence="5 9" id="KW-0812">Transmembrane</keyword>
<sequence length="118" mass="13671">MMKMIFYLMTMILGINIIIITVLNLVSKKVFFDREKPSPFECGFDPKNSSRLPFSMQFFMIAVIFVIFDVELSLLLPLILILKSSNFMEVSMIMNLFIMILLIGLLHEQNQGSLNWAK</sequence>
<dbReference type="EC" id="7.1.1.2" evidence="9"/>
<dbReference type="Pfam" id="PF00507">
    <property type="entry name" value="Oxidored_q4"/>
    <property type="match status" value="1"/>
</dbReference>
<evidence type="ECO:0000256" key="5">
    <source>
        <dbReference type="ARBA" id="ARBA00022692"/>
    </source>
</evidence>
<name>J9PIX0_9CUCU</name>
<organism evidence="10">
    <name type="scientific">Melanobaris laticollis</name>
    <dbReference type="NCBI Taxonomy" id="1069881"/>
    <lineage>
        <taxon>Eukaryota</taxon>
        <taxon>Metazoa</taxon>
        <taxon>Ecdysozoa</taxon>
        <taxon>Arthropoda</taxon>
        <taxon>Hexapoda</taxon>
        <taxon>Insecta</taxon>
        <taxon>Pterygota</taxon>
        <taxon>Neoptera</taxon>
        <taxon>Endopterygota</taxon>
        <taxon>Coleoptera</taxon>
        <taxon>Polyphaga</taxon>
        <taxon>Cucujiformia</taxon>
        <taxon>Curculionidae</taxon>
        <taxon>Baridinae</taxon>
        <taxon>Melanobaris</taxon>
    </lineage>
</organism>
<keyword evidence="4 9" id="KW-0813">Transport</keyword>
<keyword evidence="6 9" id="KW-1133">Transmembrane helix</keyword>
<comment type="similarity">
    <text evidence="2 9">Belongs to the complex I subunit 3 family.</text>
</comment>
<keyword evidence="9" id="KW-0830">Ubiquinone</keyword>
<keyword evidence="9" id="KW-0679">Respiratory chain</keyword>
<reference evidence="10" key="2">
    <citation type="journal article" date="2013" name="Mol. Phylogenet. Evol.">
        <title>Mitogenome sequences stabilize the phylogenetics of weevils (Curculionoidea) and establish the monophyly of larval ectophagy.</title>
        <authorList>
            <person name="Haran J."/>
            <person name="Timmermans M.J."/>
            <person name="Vogler A.P."/>
        </authorList>
    </citation>
    <scope>NUCLEOTIDE SEQUENCE</scope>
</reference>
<keyword evidence="7 9" id="KW-0472">Membrane</keyword>
<evidence type="ECO:0000256" key="4">
    <source>
        <dbReference type="ARBA" id="ARBA00022448"/>
    </source>
</evidence>
<evidence type="ECO:0000256" key="9">
    <source>
        <dbReference type="RuleBase" id="RU003640"/>
    </source>
</evidence>
<dbReference type="PANTHER" id="PTHR11058:SF9">
    <property type="entry name" value="NADH-UBIQUINONE OXIDOREDUCTASE CHAIN 3"/>
    <property type="match status" value="1"/>
</dbReference>
<dbReference type="InterPro" id="IPR038430">
    <property type="entry name" value="NDAH_ubi_oxred_su3_sf"/>
</dbReference>
<evidence type="ECO:0000256" key="7">
    <source>
        <dbReference type="ARBA" id="ARBA00023136"/>
    </source>
</evidence>
<feature type="transmembrane region" description="Helical" evidence="9">
    <location>
        <begin position="87"/>
        <end position="106"/>
    </location>
</feature>
<comment type="subcellular location">
    <subcellularLocation>
        <location evidence="1">Membrane</location>
    </subcellularLocation>
    <subcellularLocation>
        <location evidence="9">Mitochondrion membrane</location>
        <topology evidence="9">Multi-pass membrane protein</topology>
    </subcellularLocation>
</comment>
<geneLocation type="mitochondrion" evidence="10"/>
<comment type="function">
    <text evidence="9">Core subunit of the mitochondrial membrane respiratory chain NADH dehydrogenase (Complex I) which catalyzes electron transfer from NADH through the respiratory chain, using ubiquinone as an electron acceptor. Essential for the catalytic activity of complex I.</text>
</comment>
<evidence type="ECO:0000256" key="3">
    <source>
        <dbReference type="ARBA" id="ARBA00021007"/>
    </source>
</evidence>
<evidence type="ECO:0000313" key="10">
    <source>
        <dbReference type="EMBL" id="AEP27568.1"/>
    </source>
</evidence>
<dbReference type="AlphaFoldDB" id="J9PIX0"/>
<accession>J9PIX0</accession>
<dbReference type="PANTHER" id="PTHR11058">
    <property type="entry name" value="NADH-UBIQUINONE OXIDOREDUCTASE CHAIN 3"/>
    <property type="match status" value="1"/>
</dbReference>
<feature type="transmembrane region" description="Helical" evidence="9">
    <location>
        <begin position="6"/>
        <end position="26"/>
    </location>
</feature>
<evidence type="ECO:0000256" key="8">
    <source>
        <dbReference type="ARBA" id="ARBA00049551"/>
    </source>
</evidence>
<keyword evidence="9 10" id="KW-0496">Mitochondrion</keyword>
<keyword evidence="9" id="KW-0520">NAD</keyword>
<gene>
    <name evidence="10" type="primary">ND3</name>
</gene>
<dbReference type="Gene3D" id="1.20.58.1610">
    <property type="entry name" value="NADH:ubiquinone/plastoquinone oxidoreductase, chain 3"/>
    <property type="match status" value="1"/>
</dbReference>
<protein>
    <recommendedName>
        <fullName evidence="3 9">NADH-ubiquinone oxidoreductase chain 3</fullName>
        <ecNumber evidence="9">7.1.1.2</ecNumber>
    </recommendedName>
</protein>
<feature type="transmembrane region" description="Helical" evidence="9">
    <location>
        <begin position="58"/>
        <end position="81"/>
    </location>
</feature>
<evidence type="ECO:0000256" key="2">
    <source>
        <dbReference type="ARBA" id="ARBA00008472"/>
    </source>
</evidence>
<reference evidence="10" key="1">
    <citation type="submission" date="2011-06" db="EMBL/GenBank/DDBJ databases">
        <authorList>
            <person name="Haran J.M."/>
            <person name="Timmermans M.J.T.N."/>
            <person name="Vogler A.P."/>
        </authorList>
    </citation>
    <scope>NUCLEOTIDE SEQUENCE</scope>
</reference>
<comment type="catalytic activity">
    <reaction evidence="8 9">
        <text>a ubiquinone + NADH + 5 H(+)(in) = a ubiquinol + NAD(+) + 4 H(+)(out)</text>
        <dbReference type="Rhea" id="RHEA:29091"/>
        <dbReference type="Rhea" id="RHEA-COMP:9565"/>
        <dbReference type="Rhea" id="RHEA-COMP:9566"/>
        <dbReference type="ChEBI" id="CHEBI:15378"/>
        <dbReference type="ChEBI" id="CHEBI:16389"/>
        <dbReference type="ChEBI" id="CHEBI:17976"/>
        <dbReference type="ChEBI" id="CHEBI:57540"/>
        <dbReference type="ChEBI" id="CHEBI:57945"/>
        <dbReference type="EC" id="7.1.1.2"/>
    </reaction>
</comment>